<evidence type="ECO:0000313" key="2">
    <source>
        <dbReference type="EMBL" id="MPN13356.1"/>
    </source>
</evidence>
<feature type="transmembrane region" description="Helical" evidence="1">
    <location>
        <begin position="6"/>
        <end position="37"/>
    </location>
</feature>
<evidence type="ECO:0000256" key="1">
    <source>
        <dbReference type="SAM" id="Phobius"/>
    </source>
</evidence>
<dbReference type="EMBL" id="VSSQ01059852">
    <property type="protein sequence ID" value="MPN13356.1"/>
    <property type="molecule type" value="Genomic_DNA"/>
</dbReference>
<name>A0A645FIA1_9ZZZZ</name>
<comment type="caution">
    <text evidence="2">The sequence shown here is derived from an EMBL/GenBank/DDBJ whole genome shotgun (WGS) entry which is preliminary data.</text>
</comment>
<dbReference type="AlphaFoldDB" id="A0A645FIA1"/>
<accession>A0A645FIA1</accession>
<proteinExistence type="predicted"/>
<gene>
    <name evidence="2" type="ORF">SDC9_160677</name>
</gene>
<reference evidence="2" key="1">
    <citation type="submission" date="2019-08" db="EMBL/GenBank/DDBJ databases">
        <authorList>
            <person name="Kucharzyk K."/>
            <person name="Murdoch R.W."/>
            <person name="Higgins S."/>
            <person name="Loffler F."/>
        </authorList>
    </citation>
    <scope>NUCLEOTIDE SEQUENCE</scope>
</reference>
<keyword evidence="1" id="KW-1133">Transmembrane helix</keyword>
<keyword evidence="1" id="KW-0472">Membrane</keyword>
<sequence>MPSSLFLPFALGISTLLTGLGLYFLVIISLTILSWFFSRYTNASSAGMPSMPGAPSLDLTFLAALVRLSSETSFSQSVVFGTAMPSLVIVSFLSCCTNTGSEQVAWFSQSSLPPFAAGWHFRSQERSIVRPFTTFRCRYYGLC</sequence>
<keyword evidence="1" id="KW-0812">Transmembrane</keyword>
<organism evidence="2">
    <name type="scientific">bioreactor metagenome</name>
    <dbReference type="NCBI Taxonomy" id="1076179"/>
    <lineage>
        <taxon>unclassified sequences</taxon>
        <taxon>metagenomes</taxon>
        <taxon>ecological metagenomes</taxon>
    </lineage>
</organism>
<protein>
    <submittedName>
        <fullName evidence="2">Uncharacterized protein</fullName>
    </submittedName>
</protein>